<dbReference type="EMBL" id="CM000579">
    <property type="protein sequence ID" value="EWG42052.1"/>
    <property type="molecule type" value="Genomic_DNA"/>
</dbReference>
<dbReference type="RefSeq" id="XP_018748243.1">
    <property type="nucleotide sequence ID" value="XM_018904507.1"/>
</dbReference>
<accession>W7MB73</accession>
<dbReference type="EMBL" id="DS022245">
    <property type="protein sequence ID" value="EWG42052.1"/>
    <property type="molecule type" value="Genomic_DNA"/>
</dbReference>
<gene>
    <name evidence="2" type="ORF">FVEG_15382</name>
</gene>
<evidence type="ECO:0000313" key="3">
    <source>
        <dbReference type="Proteomes" id="UP000009096"/>
    </source>
</evidence>
<evidence type="ECO:0000313" key="2">
    <source>
        <dbReference type="EMBL" id="EWG42052.1"/>
    </source>
</evidence>
<feature type="compositionally biased region" description="Polar residues" evidence="1">
    <location>
        <begin position="263"/>
        <end position="275"/>
    </location>
</feature>
<dbReference type="VEuPathDB" id="FungiDB:FVEG_15382"/>
<protein>
    <submittedName>
        <fullName evidence="2">Uncharacterized protein</fullName>
    </submittedName>
</protein>
<dbReference type="Proteomes" id="UP000009096">
    <property type="component" value="Chromosome 2"/>
</dbReference>
<sequence>MVNSTSHPLGLSLRKKLGAFVEASKVIEDTSSLFVAEKARWILVKDPFSVIYCLITPLIRLAADGLSRKAPALLDTLELLVRKIIRLDLPRQSQPGGGLVFRERGCGFCEDCAELDRFLTLPQETVWEFNAPKTRRLHIEHAIGEQKSLQALRILDQTTGTCEKLKVTKIEAQAEPDLRSWVFNYNGLKRVLQPLRGDFMRNALGEQRYHEIILLAGVSPYGPPLNSPEVRRPPTEDESQPGQRLCTSEMGGIDQGLPHNQREGQTASQTEAGNF</sequence>
<evidence type="ECO:0000256" key="1">
    <source>
        <dbReference type="SAM" id="MobiDB-lite"/>
    </source>
</evidence>
<feature type="region of interest" description="Disordered" evidence="1">
    <location>
        <begin position="224"/>
        <end position="275"/>
    </location>
</feature>
<reference evidence="2 3" key="1">
    <citation type="journal article" date="2010" name="Nature">
        <title>Comparative genomics reveals mobile pathogenicity chromosomes in Fusarium.</title>
        <authorList>
            <person name="Ma L.J."/>
            <person name="van der Does H.C."/>
            <person name="Borkovich K.A."/>
            <person name="Coleman J.J."/>
            <person name="Daboussi M.J."/>
            <person name="Di Pietro A."/>
            <person name="Dufresne M."/>
            <person name="Freitag M."/>
            <person name="Grabherr M."/>
            <person name="Henrissat B."/>
            <person name="Houterman P.M."/>
            <person name="Kang S."/>
            <person name="Shim W.B."/>
            <person name="Woloshuk C."/>
            <person name="Xie X."/>
            <person name="Xu J.R."/>
            <person name="Antoniw J."/>
            <person name="Baker S.E."/>
            <person name="Bluhm B.H."/>
            <person name="Breakspear A."/>
            <person name="Brown D.W."/>
            <person name="Butchko R.A."/>
            <person name="Chapman S."/>
            <person name="Coulson R."/>
            <person name="Coutinho P.M."/>
            <person name="Danchin E.G."/>
            <person name="Diener A."/>
            <person name="Gale L.R."/>
            <person name="Gardiner D.M."/>
            <person name="Goff S."/>
            <person name="Hammond-Kosack K.E."/>
            <person name="Hilburn K."/>
            <person name="Hua-Van A."/>
            <person name="Jonkers W."/>
            <person name="Kazan K."/>
            <person name="Kodira C.D."/>
            <person name="Koehrsen M."/>
            <person name="Kumar L."/>
            <person name="Lee Y.H."/>
            <person name="Li L."/>
            <person name="Manners J.M."/>
            <person name="Miranda-Saavedra D."/>
            <person name="Mukherjee M."/>
            <person name="Park G."/>
            <person name="Park J."/>
            <person name="Park S.Y."/>
            <person name="Proctor R.H."/>
            <person name="Regev A."/>
            <person name="Ruiz-Roldan M.C."/>
            <person name="Sain D."/>
            <person name="Sakthikumar S."/>
            <person name="Sykes S."/>
            <person name="Schwartz D.C."/>
            <person name="Turgeon B.G."/>
            <person name="Wapinski I."/>
            <person name="Yoder O."/>
            <person name="Young S."/>
            <person name="Zeng Q."/>
            <person name="Zhou S."/>
            <person name="Galagan J."/>
            <person name="Cuomo C.A."/>
            <person name="Kistler H.C."/>
            <person name="Rep M."/>
        </authorList>
    </citation>
    <scope>NUCLEOTIDE SEQUENCE [LARGE SCALE GENOMIC DNA]</scope>
    <source>
        <strain evidence="3">M3125 / FGSC 7600</strain>
    </source>
</reference>
<dbReference type="AlphaFoldDB" id="W7MB73"/>
<organism evidence="2 3">
    <name type="scientific">Gibberella moniliformis (strain M3125 / FGSC 7600)</name>
    <name type="common">Maize ear and stalk rot fungus</name>
    <name type="synonym">Fusarium verticillioides</name>
    <dbReference type="NCBI Taxonomy" id="334819"/>
    <lineage>
        <taxon>Eukaryota</taxon>
        <taxon>Fungi</taxon>
        <taxon>Dikarya</taxon>
        <taxon>Ascomycota</taxon>
        <taxon>Pezizomycotina</taxon>
        <taxon>Sordariomycetes</taxon>
        <taxon>Hypocreomycetidae</taxon>
        <taxon>Hypocreales</taxon>
        <taxon>Nectriaceae</taxon>
        <taxon>Fusarium</taxon>
        <taxon>Fusarium fujikuroi species complex</taxon>
    </lineage>
</organism>
<dbReference type="KEGG" id="fvr:FVEG_15382"/>
<dbReference type="OrthoDB" id="27483at2759"/>
<keyword evidence="3" id="KW-1185">Reference proteome</keyword>
<name>W7MB73_GIBM7</name>
<proteinExistence type="predicted"/>
<dbReference type="GeneID" id="30072258"/>